<gene>
    <name evidence="1" type="ORF">MRB53_010669</name>
</gene>
<name>A0ACC2LSI6_PERAE</name>
<dbReference type="EMBL" id="CM056811">
    <property type="protein sequence ID" value="KAJ8636402.1"/>
    <property type="molecule type" value="Genomic_DNA"/>
</dbReference>
<reference evidence="1 2" key="1">
    <citation type="journal article" date="2022" name="Hortic Res">
        <title>A haplotype resolved chromosomal level avocado genome allows analysis of novel avocado genes.</title>
        <authorList>
            <person name="Nath O."/>
            <person name="Fletcher S.J."/>
            <person name="Hayward A."/>
            <person name="Shaw L.M."/>
            <person name="Masouleh A.K."/>
            <person name="Furtado A."/>
            <person name="Henry R.J."/>
            <person name="Mitter N."/>
        </authorList>
    </citation>
    <scope>NUCLEOTIDE SEQUENCE [LARGE SCALE GENOMIC DNA]</scope>
    <source>
        <strain evidence="2">cv. Hass</strain>
    </source>
</reference>
<keyword evidence="2" id="KW-1185">Reference proteome</keyword>
<organism evidence="1 2">
    <name type="scientific">Persea americana</name>
    <name type="common">Avocado</name>
    <dbReference type="NCBI Taxonomy" id="3435"/>
    <lineage>
        <taxon>Eukaryota</taxon>
        <taxon>Viridiplantae</taxon>
        <taxon>Streptophyta</taxon>
        <taxon>Embryophyta</taxon>
        <taxon>Tracheophyta</taxon>
        <taxon>Spermatophyta</taxon>
        <taxon>Magnoliopsida</taxon>
        <taxon>Magnoliidae</taxon>
        <taxon>Laurales</taxon>
        <taxon>Lauraceae</taxon>
        <taxon>Persea</taxon>
    </lineage>
</organism>
<evidence type="ECO:0000313" key="2">
    <source>
        <dbReference type="Proteomes" id="UP001234297"/>
    </source>
</evidence>
<comment type="caution">
    <text evidence="1">The sequence shown here is derived from an EMBL/GenBank/DDBJ whole genome shotgun (WGS) entry which is preliminary data.</text>
</comment>
<dbReference type="Proteomes" id="UP001234297">
    <property type="component" value="Chromosome 3"/>
</dbReference>
<protein>
    <submittedName>
        <fullName evidence="1">Uncharacterized protein</fullName>
    </submittedName>
</protein>
<sequence length="557" mass="64416">MASLRNSPLSSAVHPPPLNRNKNGADRPSPFHPSVWGDFFISHTEDHKKIDAWTRKVRELKEEVKKMLIRAKGSVEEMIMIDEIQRLGVAYHFEKKINYALEHIYDANVDYDDLKIVALRFRLLRQEGYNASSDVFNKFKDSEGNFKEGLCSDVEGLLSLYEAAFYGTHGEDTLDEAISFTKGQLTSLMTRLDGPLAARVGLALQLPMRKRIARLDTKFYVSLSQQQKQQNDVILELAKLDFNLIQSMHRKELKELTRWWKDIGLAAKYPFARDRLVEGYFWILGVYFEPHYARARNIVVRMFKLASIIDDNFDVDGRFMDLKVFTDAIKRWDLSVVDQLPEYMRPCYVAILNTVDEIEDELIPGEKFYRTDHLQYETKALVQGYFKEAVWLNSGYVPTLGEYLKVSLVTAGYIYMSAASFVGMGEEATKEAFDWLKTRPKFMMDSSLIARLSDDIRSNEHEQKRVHVASAFECYMKEHSLSRSEACEKIREMITSAWKDLNKFCLKPAPIPFSLVMRVVNLTRMVEVIYLYGDGYTNSSRDTKDNIRSMLVDPIPM</sequence>
<proteinExistence type="predicted"/>
<accession>A0ACC2LSI6</accession>
<evidence type="ECO:0000313" key="1">
    <source>
        <dbReference type="EMBL" id="KAJ8636402.1"/>
    </source>
</evidence>